<organism evidence="1 2">
    <name type="scientific">Bradyrhizobium erythrophlei</name>
    <dbReference type="NCBI Taxonomy" id="1437360"/>
    <lineage>
        <taxon>Bacteria</taxon>
        <taxon>Pseudomonadati</taxon>
        <taxon>Pseudomonadota</taxon>
        <taxon>Alphaproteobacteria</taxon>
        <taxon>Hyphomicrobiales</taxon>
        <taxon>Nitrobacteraceae</taxon>
        <taxon>Bradyrhizobium</taxon>
    </lineage>
</organism>
<sequence length="347" mass="37093">MPRSKGDRRLDRRHAIVTMAGGVSLVAAPAIVRAQAPLAVNFVQQRGLMYLPVDMMVTGGVLQQEASKLGLGKVEATARALSGPAAITDALLSGSAQYGAAALPSLLTLWDKTHGTPNEVRAVGTMSNGAMVLYTINPNVKTIADFTEKDRIAVPSVRISFNAMMLEMAAEKLWNDPHRLDHLTVGLGHADAVAALSAGYGTATITAHIAVQPFTDRGLKLPGAHVVADSREVFGGPLTQVSLLATKQTRDKNPTLFKAVGNALEASIKMCSADKDAAAVLWKKAQNASESIDELRALLDDPGFEFTSQPHRIAYFAAFLNRIGSMKSKVGDWKELFWETAYGQQGD</sequence>
<dbReference type="PANTHER" id="PTHR30024:SF2">
    <property type="entry name" value="ABC TRANSPORTER SUBSTRATE-BINDING PROTEIN"/>
    <property type="match status" value="1"/>
</dbReference>
<name>A0A1M7TK78_9BRAD</name>
<dbReference type="Proteomes" id="UP000184096">
    <property type="component" value="Chromosome I"/>
</dbReference>
<gene>
    <name evidence="1" type="ORF">SAMN05444170_1937</name>
</gene>
<dbReference type="Gene3D" id="3.40.190.10">
    <property type="entry name" value="Periplasmic binding protein-like II"/>
    <property type="match status" value="2"/>
</dbReference>
<dbReference type="SUPFAM" id="SSF53850">
    <property type="entry name" value="Periplasmic binding protein-like II"/>
    <property type="match status" value="1"/>
</dbReference>
<dbReference type="AlphaFoldDB" id="A0A1M7TK78"/>
<protein>
    <submittedName>
        <fullName evidence="1">NitT/TauT family transport system substrate-binding protein</fullName>
    </submittedName>
</protein>
<proteinExistence type="predicted"/>
<accession>A0A1M7TK78</accession>
<dbReference type="RefSeq" id="WP_083587521.1">
    <property type="nucleotide sequence ID" value="NZ_LT670849.1"/>
</dbReference>
<dbReference type="EMBL" id="LT670849">
    <property type="protein sequence ID" value="SHN71130.1"/>
    <property type="molecule type" value="Genomic_DNA"/>
</dbReference>
<reference evidence="2" key="1">
    <citation type="submission" date="2016-11" db="EMBL/GenBank/DDBJ databases">
        <authorList>
            <person name="Varghese N."/>
            <person name="Submissions S."/>
        </authorList>
    </citation>
    <scope>NUCLEOTIDE SEQUENCE [LARGE SCALE GENOMIC DNA]</scope>
    <source>
        <strain evidence="2">GAS401</strain>
    </source>
</reference>
<evidence type="ECO:0000313" key="2">
    <source>
        <dbReference type="Proteomes" id="UP000184096"/>
    </source>
</evidence>
<evidence type="ECO:0000313" key="1">
    <source>
        <dbReference type="EMBL" id="SHN71130.1"/>
    </source>
</evidence>
<dbReference type="InterPro" id="IPR006311">
    <property type="entry name" value="TAT_signal"/>
</dbReference>
<dbReference type="PROSITE" id="PS51318">
    <property type="entry name" value="TAT"/>
    <property type="match status" value="1"/>
</dbReference>
<dbReference type="PANTHER" id="PTHR30024">
    <property type="entry name" value="ALIPHATIC SULFONATES-BINDING PROTEIN-RELATED"/>
    <property type="match status" value="1"/>
</dbReference>
<dbReference type="OrthoDB" id="6788250at2"/>
<keyword evidence="2" id="KW-1185">Reference proteome</keyword>